<evidence type="ECO:0000313" key="3">
    <source>
        <dbReference type="EMBL" id="CAL1169242.1"/>
    </source>
</evidence>
<feature type="compositionally biased region" description="Low complexity" evidence="1">
    <location>
        <begin position="473"/>
        <end position="486"/>
    </location>
</feature>
<dbReference type="EMBL" id="CAMXCT030006555">
    <property type="protein sequence ID" value="CAL4803179.1"/>
    <property type="molecule type" value="Genomic_DNA"/>
</dbReference>
<sequence>MRGEVFRQLRELVEVAEDNGQLFWALNVSAVLNGSTKSLATMGEEALRRQLEQRLPPHGPSSWAEALAYEVTRAEPLAFLFDVLGLDCRLRHHRRALTVAEKAEVLRSMAGELQRGISEAKAPWCGALLREMTCCLLEMYHESLRGRDETPGRGSALNAPRPLQTDAKLGALLRSGSWREILERLVFLHEQEHGLGDQITLTLAASLPRLNLMRLLVFVRVLQDICSGEPGSPSVRLPTQELHPQQRASLASAVVRAVLASDLSTMPFEMEEQVEDVRLSPFLSDFERNGLLELMAATPRAPPTRSIAPARTVVRASSVPEITRATVEMPNGSGSYITGRPTGRGAELRALRRPAPRMAEPQPQSRPRRPRHNDSYGFGYLPGHPMEDFEPEPAALGSMGGPWRPPSLPPSPREAHRCWNCQNFFLPDSMYCRFCGLHRADPPSPSLQRAATAFQRLAEAAAREPRESREVPSRSASPRRVPSWGI</sequence>
<dbReference type="OrthoDB" id="10618779at2759"/>
<comment type="caution">
    <text evidence="2">The sequence shown here is derived from an EMBL/GenBank/DDBJ whole genome shotgun (WGS) entry which is preliminary data.</text>
</comment>
<dbReference type="EMBL" id="CAMXCT010006555">
    <property type="protein sequence ID" value="CAI4015867.1"/>
    <property type="molecule type" value="Genomic_DNA"/>
</dbReference>
<reference evidence="2" key="1">
    <citation type="submission" date="2022-10" db="EMBL/GenBank/DDBJ databases">
        <authorList>
            <person name="Chen Y."/>
            <person name="Dougan E. K."/>
            <person name="Chan C."/>
            <person name="Rhodes N."/>
            <person name="Thang M."/>
        </authorList>
    </citation>
    <scope>NUCLEOTIDE SEQUENCE</scope>
</reference>
<feature type="region of interest" description="Disordered" evidence="1">
    <location>
        <begin position="457"/>
        <end position="486"/>
    </location>
</feature>
<feature type="compositionally biased region" description="Low complexity" evidence="1">
    <location>
        <begin position="356"/>
        <end position="365"/>
    </location>
</feature>
<proteinExistence type="predicted"/>
<evidence type="ECO:0000313" key="4">
    <source>
        <dbReference type="EMBL" id="CAL4803179.1"/>
    </source>
</evidence>
<accession>A0A9P1GLM5</accession>
<name>A0A9P1GLM5_9DINO</name>
<feature type="region of interest" description="Disordered" evidence="1">
    <location>
        <begin position="330"/>
        <end position="388"/>
    </location>
</feature>
<protein>
    <submittedName>
        <fullName evidence="4">Potassium voltage-gated channel subfamily B member 2</fullName>
    </submittedName>
</protein>
<organism evidence="2">
    <name type="scientific">Cladocopium goreaui</name>
    <dbReference type="NCBI Taxonomy" id="2562237"/>
    <lineage>
        <taxon>Eukaryota</taxon>
        <taxon>Sar</taxon>
        <taxon>Alveolata</taxon>
        <taxon>Dinophyceae</taxon>
        <taxon>Suessiales</taxon>
        <taxon>Symbiodiniaceae</taxon>
        <taxon>Cladocopium</taxon>
    </lineage>
</organism>
<evidence type="ECO:0000313" key="5">
    <source>
        <dbReference type="Proteomes" id="UP001152797"/>
    </source>
</evidence>
<dbReference type="EMBL" id="CAMXCT020006555">
    <property type="protein sequence ID" value="CAL1169242.1"/>
    <property type="molecule type" value="Genomic_DNA"/>
</dbReference>
<dbReference type="Proteomes" id="UP001152797">
    <property type="component" value="Unassembled WGS sequence"/>
</dbReference>
<evidence type="ECO:0000256" key="1">
    <source>
        <dbReference type="SAM" id="MobiDB-lite"/>
    </source>
</evidence>
<dbReference type="AlphaFoldDB" id="A0A9P1GLM5"/>
<feature type="compositionally biased region" description="Basic and acidic residues" evidence="1">
    <location>
        <begin position="461"/>
        <end position="472"/>
    </location>
</feature>
<gene>
    <name evidence="2" type="ORF">C1SCF055_LOCUS40669</name>
</gene>
<reference evidence="3" key="2">
    <citation type="submission" date="2024-04" db="EMBL/GenBank/DDBJ databases">
        <authorList>
            <person name="Chen Y."/>
            <person name="Shah S."/>
            <person name="Dougan E. K."/>
            <person name="Thang M."/>
            <person name="Chan C."/>
        </authorList>
    </citation>
    <scope>NUCLEOTIDE SEQUENCE [LARGE SCALE GENOMIC DNA]</scope>
</reference>
<evidence type="ECO:0000313" key="2">
    <source>
        <dbReference type="EMBL" id="CAI4015867.1"/>
    </source>
</evidence>
<keyword evidence="5" id="KW-1185">Reference proteome</keyword>